<dbReference type="Proteomes" id="UP000324222">
    <property type="component" value="Unassembled WGS sequence"/>
</dbReference>
<proteinExistence type="predicted"/>
<keyword evidence="2" id="KW-1185">Reference proteome</keyword>
<comment type="caution">
    <text evidence="1">The sequence shown here is derived from an EMBL/GenBank/DDBJ whole genome shotgun (WGS) entry which is preliminary data.</text>
</comment>
<gene>
    <name evidence="1" type="ORF">E2C01_007027</name>
</gene>
<evidence type="ECO:0000313" key="2">
    <source>
        <dbReference type="Proteomes" id="UP000324222"/>
    </source>
</evidence>
<organism evidence="1 2">
    <name type="scientific">Portunus trituberculatus</name>
    <name type="common">Swimming crab</name>
    <name type="synonym">Neptunus trituberculatus</name>
    <dbReference type="NCBI Taxonomy" id="210409"/>
    <lineage>
        <taxon>Eukaryota</taxon>
        <taxon>Metazoa</taxon>
        <taxon>Ecdysozoa</taxon>
        <taxon>Arthropoda</taxon>
        <taxon>Crustacea</taxon>
        <taxon>Multicrustacea</taxon>
        <taxon>Malacostraca</taxon>
        <taxon>Eumalacostraca</taxon>
        <taxon>Eucarida</taxon>
        <taxon>Decapoda</taxon>
        <taxon>Pleocyemata</taxon>
        <taxon>Brachyura</taxon>
        <taxon>Eubrachyura</taxon>
        <taxon>Portunoidea</taxon>
        <taxon>Portunidae</taxon>
        <taxon>Portuninae</taxon>
        <taxon>Portunus</taxon>
    </lineage>
</organism>
<sequence>MYMCRRRQDCEVGGVLHLATTRSLLPPFPTSLCSSSRTSPPLHYTFPIPSSPQFLYLMMKP</sequence>
<accession>A0A5B7CZR5</accession>
<dbReference type="AlphaFoldDB" id="A0A5B7CZR5"/>
<dbReference type="EMBL" id="VSRR010000340">
    <property type="protein sequence ID" value="MPC14264.1"/>
    <property type="molecule type" value="Genomic_DNA"/>
</dbReference>
<evidence type="ECO:0000313" key="1">
    <source>
        <dbReference type="EMBL" id="MPC14264.1"/>
    </source>
</evidence>
<protein>
    <submittedName>
        <fullName evidence="1">Uncharacterized protein</fullName>
    </submittedName>
</protein>
<reference evidence="1 2" key="1">
    <citation type="submission" date="2019-05" db="EMBL/GenBank/DDBJ databases">
        <title>Another draft genome of Portunus trituberculatus and its Hox gene families provides insights of decapod evolution.</title>
        <authorList>
            <person name="Jeong J.-H."/>
            <person name="Song I."/>
            <person name="Kim S."/>
            <person name="Choi T."/>
            <person name="Kim D."/>
            <person name="Ryu S."/>
            <person name="Kim W."/>
        </authorList>
    </citation>
    <scope>NUCLEOTIDE SEQUENCE [LARGE SCALE GENOMIC DNA]</scope>
    <source>
        <tissue evidence="1">Muscle</tissue>
    </source>
</reference>
<name>A0A5B7CZR5_PORTR</name>